<dbReference type="AlphaFoldDB" id="A0A3B5KL94"/>
<dbReference type="PANTHER" id="PTHR28613">
    <property type="entry name" value="SI:CH211-232M10.4-RELATED"/>
    <property type="match status" value="1"/>
</dbReference>
<protein>
    <recommendedName>
        <fullName evidence="5">Transmembrane protein 238</fullName>
    </recommendedName>
</protein>
<dbReference type="Proteomes" id="UP000005226">
    <property type="component" value="Chromosome 5"/>
</dbReference>
<reference evidence="3 4" key="1">
    <citation type="journal article" date="2011" name="Genome Biol. Evol.">
        <title>Integration of the genetic map and genome assembly of fugu facilitates insights into distinct features of genome evolution in teleosts and mammals.</title>
        <authorList>
            <person name="Kai W."/>
            <person name="Kikuchi K."/>
            <person name="Tohari S."/>
            <person name="Chew A.K."/>
            <person name="Tay A."/>
            <person name="Fujiwara A."/>
            <person name="Hosoya S."/>
            <person name="Suetake H."/>
            <person name="Naruse K."/>
            <person name="Brenner S."/>
            <person name="Suzuki Y."/>
            <person name="Venkatesh B."/>
        </authorList>
    </citation>
    <scope>NUCLEOTIDE SEQUENCE [LARGE SCALE GENOMIC DNA]</scope>
</reference>
<reference evidence="3" key="2">
    <citation type="submission" date="2025-08" db="UniProtKB">
        <authorList>
            <consortium name="Ensembl"/>
        </authorList>
    </citation>
    <scope>IDENTIFICATION</scope>
</reference>
<feature type="transmembrane region" description="Helical" evidence="2">
    <location>
        <begin position="66"/>
        <end position="87"/>
    </location>
</feature>
<accession>A0A3B5KL94</accession>
<sequence length="183" mass="19989">SNYASSVCSSASAQVPRAGTMELLRRLGGCVPLFLFALVLDALGLILLFIGIFANLRLDGRFYGDFFIFTGALVVFLSLFFWIFWYAGNVPAPARDELKRSSSRLAQLARKLSERLGEKLRGPPRLGPAGGGSQAGSTPPPKASRVTWGKSTVKAFHNQGYEHYPDPDQGRPEPTEGEENQQI</sequence>
<evidence type="ECO:0000313" key="3">
    <source>
        <dbReference type="Ensembl" id="ENSTRUP00000056208.2"/>
    </source>
</evidence>
<dbReference type="Ensembl" id="ENSTRUT00000057607.2">
    <property type="protein sequence ID" value="ENSTRUP00000056208.2"/>
    <property type="gene ID" value="ENSTRUG00000023767.2"/>
</dbReference>
<keyword evidence="2" id="KW-0472">Membrane</keyword>
<dbReference type="InParanoid" id="A0A3B5KL94"/>
<feature type="region of interest" description="Disordered" evidence="1">
    <location>
        <begin position="119"/>
        <end position="183"/>
    </location>
</feature>
<dbReference type="PANTHER" id="PTHR28613:SF7">
    <property type="entry name" value="TRANSMEMBRANE PROTEIN 238"/>
    <property type="match status" value="1"/>
</dbReference>
<evidence type="ECO:0008006" key="5">
    <source>
        <dbReference type="Google" id="ProtNLM"/>
    </source>
</evidence>
<keyword evidence="2" id="KW-1133">Transmembrane helix</keyword>
<dbReference type="Pfam" id="PF15125">
    <property type="entry name" value="TMEM238"/>
    <property type="match status" value="1"/>
</dbReference>
<feature type="compositionally biased region" description="Basic and acidic residues" evidence="1">
    <location>
        <begin position="163"/>
        <end position="174"/>
    </location>
</feature>
<evidence type="ECO:0000256" key="1">
    <source>
        <dbReference type="SAM" id="MobiDB-lite"/>
    </source>
</evidence>
<evidence type="ECO:0000313" key="4">
    <source>
        <dbReference type="Proteomes" id="UP000005226"/>
    </source>
</evidence>
<reference evidence="3" key="3">
    <citation type="submission" date="2025-09" db="UniProtKB">
        <authorList>
            <consortium name="Ensembl"/>
        </authorList>
    </citation>
    <scope>IDENTIFICATION</scope>
</reference>
<keyword evidence="2" id="KW-0812">Transmembrane</keyword>
<dbReference type="GeneTree" id="ENSGT00940000162720"/>
<evidence type="ECO:0000256" key="2">
    <source>
        <dbReference type="SAM" id="Phobius"/>
    </source>
</evidence>
<name>A0A3B5KL94_TAKRU</name>
<organism evidence="3 4">
    <name type="scientific">Takifugu rubripes</name>
    <name type="common">Japanese pufferfish</name>
    <name type="synonym">Fugu rubripes</name>
    <dbReference type="NCBI Taxonomy" id="31033"/>
    <lineage>
        <taxon>Eukaryota</taxon>
        <taxon>Metazoa</taxon>
        <taxon>Chordata</taxon>
        <taxon>Craniata</taxon>
        <taxon>Vertebrata</taxon>
        <taxon>Euteleostomi</taxon>
        <taxon>Actinopterygii</taxon>
        <taxon>Neopterygii</taxon>
        <taxon>Teleostei</taxon>
        <taxon>Neoteleostei</taxon>
        <taxon>Acanthomorphata</taxon>
        <taxon>Eupercaria</taxon>
        <taxon>Tetraodontiformes</taxon>
        <taxon>Tetradontoidea</taxon>
        <taxon>Tetraodontidae</taxon>
        <taxon>Takifugu</taxon>
    </lineage>
</organism>
<dbReference type="InterPro" id="IPR029365">
    <property type="entry name" value="TMEM238"/>
</dbReference>
<keyword evidence="4" id="KW-1185">Reference proteome</keyword>
<proteinExistence type="predicted"/>
<feature type="transmembrane region" description="Helical" evidence="2">
    <location>
        <begin position="33"/>
        <end position="54"/>
    </location>
</feature>
<dbReference type="OMA" id="SKMANND"/>